<feature type="region of interest" description="Disordered" evidence="1">
    <location>
        <begin position="69"/>
        <end position="97"/>
    </location>
</feature>
<organism evidence="2 3">
    <name type="scientific">Neglectibacter timonensis</name>
    <dbReference type="NCBI Taxonomy" id="1776382"/>
    <lineage>
        <taxon>Bacteria</taxon>
        <taxon>Bacillati</taxon>
        <taxon>Bacillota</taxon>
        <taxon>Clostridia</taxon>
        <taxon>Eubacteriales</taxon>
        <taxon>Oscillospiraceae</taxon>
        <taxon>Neglectibacter</taxon>
    </lineage>
</organism>
<sequence>MKKIHRLLQGRKGMTMAEVLVAFAIFAMLLLMFQRTVTLSSHVMQSSEDVRRQTERLYDAFYQQTAYTTPAQSPELAEEKKEKAQTYTFQGESGSGSFSLQTYRDSFTEGDDGTVHYFGLREDLIP</sequence>
<evidence type="ECO:0000313" key="2">
    <source>
        <dbReference type="EMBL" id="MCQ4841020.1"/>
    </source>
</evidence>
<dbReference type="InterPro" id="IPR012902">
    <property type="entry name" value="N_methyl_site"/>
</dbReference>
<reference evidence="2 3" key="1">
    <citation type="submission" date="2022-06" db="EMBL/GenBank/DDBJ databases">
        <title>Isolation of gut microbiota from human fecal samples.</title>
        <authorList>
            <person name="Pamer E.G."/>
            <person name="Barat B."/>
            <person name="Waligurski E."/>
            <person name="Medina S."/>
            <person name="Paddock L."/>
            <person name="Mostad J."/>
        </authorList>
    </citation>
    <scope>NUCLEOTIDE SEQUENCE [LARGE SCALE GENOMIC DNA]</scope>
    <source>
        <strain evidence="2 3">DFI.9.73</strain>
    </source>
</reference>
<keyword evidence="3" id="KW-1185">Reference proteome</keyword>
<dbReference type="Pfam" id="PF07963">
    <property type="entry name" value="N_methyl"/>
    <property type="match status" value="1"/>
</dbReference>
<feature type="compositionally biased region" description="Polar residues" evidence="1">
    <location>
        <begin position="85"/>
        <end position="97"/>
    </location>
</feature>
<dbReference type="Proteomes" id="UP001524473">
    <property type="component" value="Unassembled WGS sequence"/>
</dbReference>
<proteinExistence type="predicted"/>
<evidence type="ECO:0000256" key="1">
    <source>
        <dbReference type="SAM" id="MobiDB-lite"/>
    </source>
</evidence>
<accession>A0ABT1S3D2</accession>
<name>A0ABT1S3D2_9FIRM</name>
<dbReference type="NCBIfam" id="TIGR02532">
    <property type="entry name" value="IV_pilin_GFxxxE"/>
    <property type="match status" value="1"/>
</dbReference>
<protein>
    <submittedName>
        <fullName evidence="2">Prepilin-type N-terminal cleavage/methylation domain-containing protein</fullName>
    </submittedName>
</protein>
<comment type="caution">
    <text evidence="2">The sequence shown here is derived from an EMBL/GenBank/DDBJ whole genome shotgun (WGS) entry which is preliminary data.</text>
</comment>
<gene>
    <name evidence="2" type="ORF">NE695_13980</name>
</gene>
<dbReference type="RefSeq" id="WP_256192201.1">
    <property type="nucleotide sequence ID" value="NZ_CAJKKG010000016.1"/>
</dbReference>
<evidence type="ECO:0000313" key="3">
    <source>
        <dbReference type="Proteomes" id="UP001524473"/>
    </source>
</evidence>
<dbReference type="EMBL" id="JANFZH010000035">
    <property type="protein sequence ID" value="MCQ4841020.1"/>
    <property type="molecule type" value="Genomic_DNA"/>
</dbReference>